<organism evidence="2 3">
    <name type="scientific">Aspergillus mulundensis</name>
    <dbReference type="NCBI Taxonomy" id="1810919"/>
    <lineage>
        <taxon>Eukaryota</taxon>
        <taxon>Fungi</taxon>
        <taxon>Dikarya</taxon>
        <taxon>Ascomycota</taxon>
        <taxon>Pezizomycotina</taxon>
        <taxon>Eurotiomycetes</taxon>
        <taxon>Eurotiomycetidae</taxon>
        <taxon>Eurotiales</taxon>
        <taxon>Aspergillaceae</taxon>
        <taxon>Aspergillus</taxon>
        <taxon>Aspergillus subgen. Nidulantes</taxon>
    </lineage>
</organism>
<evidence type="ECO:0000313" key="3">
    <source>
        <dbReference type="Proteomes" id="UP000256690"/>
    </source>
</evidence>
<feature type="compositionally biased region" description="Polar residues" evidence="1">
    <location>
        <begin position="1"/>
        <end position="16"/>
    </location>
</feature>
<feature type="region of interest" description="Disordered" evidence="1">
    <location>
        <begin position="1"/>
        <end position="46"/>
    </location>
</feature>
<dbReference type="RefSeq" id="XP_026606951.1">
    <property type="nucleotide sequence ID" value="XM_026743788.1"/>
</dbReference>
<reference evidence="2 3" key="1">
    <citation type="journal article" date="2018" name="IMA Fungus">
        <title>IMA Genome-F 9: Draft genome sequence of Annulohypoxylon stygium, Aspergillus mulundensis, Berkeleyomyces basicola (syn. Thielaviopsis basicola), Ceratocystis smalleyi, two Cercospora beticola strains, Coleophoma cylindrospora, Fusarium fracticaudum, Phialophora cf. hyalina, and Morchella septimelata.</title>
        <authorList>
            <person name="Wingfield B.D."/>
            <person name="Bills G.F."/>
            <person name="Dong Y."/>
            <person name="Huang W."/>
            <person name="Nel W.J."/>
            <person name="Swalarsk-Parry B.S."/>
            <person name="Vaghefi N."/>
            <person name="Wilken P.M."/>
            <person name="An Z."/>
            <person name="de Beer Z.W."/>
            <person name="De Vos L."/>
            <person name="Chen L."/>
            <person name="Duong T.A."/>
            <person name="Gao Y."/>
            <person name="Hammerbacher A."/>
            <person name="Kikkert J.R."/>
            <person name="Li Y."/>
            <person name="Li H."/>
            <person name="Li K."/>
            <person name="Li Q."/>
            <person name="Liu X."/>
            <person name="Ma X."/>
            <person name="Naidoo K."/>
            <person name="Pethybridge S.J."/>
            <person name="Sun J."/>
            <person name="Steenkamp E.T."/>
            <person name="van der Nest M.A."/>
            <person name="van Wyk S."/>
            <person name="Wingfield M.J."/>
            <person name="Xiong C."/>
            <person name="Yue Q."/>
            <person name="Zhang X."/>
        </authorList>
    </citation>
    <scope>NUCLEOTIDE SEQUENCE [LARGE SCALE GENOMIC DNA]</scope>
    <source>
        <strain evidence="2 3">DSM 5745</strain>
    </source>
</reference>
<comment type="caution">
    <text evidence="2">The sequence shown here is derived from an EMBL/GenBank/DDBJ whole genome shotgun (WGS) entry which is preliminary data.</text>
</comment>
<evidence type="ECO:0000256" key="1">
    <source>
        <dbReference type="SAM" id="MobiDB-lite"/>
    </source>
</evidence>
<evidence type="ECO:0000313" key="2">
    <source>
        <dbReference type="EMBL" id="RDW89997.1"/>
    </source>
</evidence>
<sequence length="183" mass="20339">MPSQTIVINYTPDSQSLPPNPPDGDDLPDRPHPRPRRGGRQGLPTDKEAYFKSRVYTAQFKITSLDVKLRIREQRDVEPKRMKILSTRYSFISPALSVAGTGALPTSLTWESDSENNAVGNFKLVVDARLEAQRKVYIEEVLGVDMDGVTERLVQAAGEDGAWLGMDKRGLVARDSGDGYCHH</sequence>
<dbReference type="Proteomes" id="UP000256690">
    <property type="component" value="Unassembled WGS sequence"/>
</dbReference>
<name>A0A3D8SUK5_9EURO</name>
<dbReference type="EMBL" id="PVWQ01000002">
    <property type="protein sequence ID" value="RDW89997.1"/>
    <property type="molecule type" value="Genomic_DNA"/>
</dbReference>
<dbReference type="OrthoDB" id="4725912at2759"/>
<dbReference type="AlphaFoldDB" id="A0A3D8SUK5"/>
<accession>A0A3D8SUK5</accession>
<keyword evidence="3" id="KW-1185">Reference proteome</keyword>
<dbReference type="GeneID" id="38112142"/>
<protein>
    <submittedName>
        <fullName evidence="2">Uncharacterized protein</fullName>
    </submittedName>
</protein>
<gene>
    <name evidence="2" type="ORF">DSM5745_01772</name>
</gene>
<proteinExistence type="predicted"/>